<dbReference type="AlphaFoldDB" id="A0AAW0GF24"/>
<protein>
    <submittedName>
        <fullName evidence="2">Uncharacterized protein</fullName>
    </submittedName>
</protein>
<feature type="compositionally biased region" description="Polar residues" evidence="1">
    <location>
        <begin position="82"/>
        <end position="91"/>
    </location>
</feature>
<dbReference type="Proteomes" id="UP001385951">
    <property type="component" value="Unassembled WGS sequence"/>
</dbReference>
<dbReference type="EMBL" id="JASBNA010000007">
    <property type="protein sequence ID" value="KAK7689735.1"/>
    <property type="molecule type" value="Genomic_DNA"/>
</dbReference>
<accession>A0AAW0GF24</accession>
<evidence type="ECO:0000256" key="1">
    <source>
        <dbReference type="SAM" id="MobiDB-lite"/>
    </source>
</evidence>
<feature type="region of interest" description="Disordered" evidence="1">
    <location>
        <begin position="60"/>
        <end position="104"/>
    </location>
</feature>
<gene>
    <name evidence="2" type="ORF">QCA50_006374</name>
</gene>
<proteinExistence type="predicted"/>
<comment type="caution">
    <text evidence="2">The sequence shown here is derived from an EMBL/GenBank/DDBJ whole genome shotgun (WGS) entry which is preliminary data.</text>
</comment>
<keyword evidence="3" id="KW-1185">Reference proteome</keyword>
<reference evidence="2 3" key="1">
    <citation type="submission" date="2022-09" db="EMBL/GenBank/DDBJ databases">
        <authorList>
            <person name="Palmer J.M."/>
        </authorList>
    </citation>
    <scope>NUCLEOTIDE SEQUENCE [LARGE SCALE GENOMIC DNA]</scope>
    <source>
        <strain evidence="2 3">DSM 7382</strain>
    </source>
</reference>
<evidence type="ECO:0000313" key="3">
    <source>
        <dbReference type="Proteomes" id="UP001385951"/>
    </source>
</evidence>
<name>A0AAW0GF24_9APHY</name>
<evidence type="ECO:0000313" key="2">
    <source>
        <dbReference type="EMBL" id="KAK7689735.1"/>
    </source>
</evidence>
<sequence>MDSLQAVLVAENPAIVIGATREKAIEERAEYENRISLNRRPSFKGKAFDRLGKRVDTRTRNKEMRWDGPCVRTEQEEELEPSDSSNDSVRQSGVPEDDEPPLKGSFSLALVCNLRLESSGHRPTS</sequence>
<organism evidence="2 3">
    <name type="scientific">Cerrena zonata</name>
    <dbReference type="NCBI Taxonomy" id="2478898"/>
    <lineage>
        <taxon>Eukaryota</taxon>
        <taxon>Fungi</taxon>
        <taxon>Dikarya</taxon>
        <taxon>Basidiomycota</taxon>
        <taxon>Agaricomycotina</taxon>
        <taxon>Agaricomycetes</taxon>
        <taxon>Polyporales</taxon>
        <taxon>Cerrenaceae</taxon>
        <taxon>Cerrena</taxon>
    </lineage>
</organism>